<reference evidence="1 2" key="1">
    <citation type="submission" date="2024-09" db="EMBL/GenBank/DDBJ databases">
        <authorList>
            <person name="Sun Q."/>
            <person name="Mori K."/>
        </authorList>
    </citation>
    <scope>NUCLEOTIDE SEQUENCE [LARGE SCALE GENOMIC DNA]</scope>
    <source>
        <strain evidence="1 2">CGMCC 1.15906</strain>
    </source>
</reference>
<protein>
    <submittedName>
        <fullName evidence="1">Uncharacterized protein</fullName>
    </submittedName>
</protein>
<sequence>MGIILSDHEFYELPDDNSLLLETTNLSELDRGGVEAYVISQYQVITVEFVTDPQAGEWTVFNVEPGTLK</sequence>
<proteinExistence type="predicted"/>
<evidence type="ECO:0000313" key="1">
    <source>
        <dbReference type="EMBL" id="MFC0628534.1"/>
    </source>
</evidence>
<dbReference type="Proteomes" id="UP001589890">
    <property type="component" value="Unassembled WGS sequence"/>
</dbReference>
<gene>
    <name evidence="1" type="ORF">ACFFGN_30980</name>
</gene>
<evidence type="ECO:0000313" key="2">
    <source>
        <dbReference type="Proteomes" id="UP001589890"/>
    </source>
</evidence>
<dbReference type="EMBL" id="JBHLTC010000039">
    <property type="protein sequence ID" value="MFC0628534.1"/>
    <property type="molecule type" value="Genomic_DNA"/>
</dbReference>
<dbReference type="RefSeq" id="WP_380054979.1">
    <property type="nucleotide sequence ID" value="NZ_JBHLTC010000039.1"/>
</dbReference>
<accession>A0ABV6QV75</accession>
<keyword evidence="2" id="KW-1185">Reference proteome</keyword>
<comment type="caution">
    <text evidence="1">The sequence shown here is derived from an EMBL/GenBank/DDBJ whole genome shotgun (WGS) entry which is preliminary data.</text>
</comment>
<name>A0ABV6QV75_9ACTN</name>
<organism evidence="1 2">
    <name type="scientific">Kribbella deserti</name>
    <dbReference type="NCBI Taxonomy" id="1926257"/>
    <lineage>
        <taxon>Bacteria</taxon>
        <taxon>Bacillati</taxon>
        <taxon>Actinomycetota</taxon>
        <taxon>Actinomycetes</taxon>
        <taxon>Propionibacteriales</taxon>
        <taxon>Kribbellaceae</taxon>
        <taxon>Kribbella</taxon>
    </lineage>
</organism>